<sequence>MRKPTAAGNRNVVRKESKRLRMSDDLSDIDEAEIAGYINNESQVEFRKMMWDLMYKNYLEGKQQKKALRPKKGLKKSDNRSAKIGGGRHNKEEERAMMSSKINYDVLKKALEEGDKDEKEDKEGVSSQDSTNLGLGGGEEGGEDNGNDPIVDNYTGVDYNYDFDDEEEHTHGYDDWEDF</sequence>
<feature type="domain" description="Brf1 TBP-binding" evidence="2">
    <location>
        <begin position="27"/>
        <end position="109"/>
    </location>
</feature>
<name>A0AAV8T7F3_9ROSI</name>
<evidence type="ECO:0000313" key="4">
    <source>
        <dbReference type="Proteomes" id="UP001159364"/>
    </source>
</evidence>
<dbReference type="Pfam" id="PF07741">
    <property type="entry name" value="BRF1"/>
    <property type="match status" value="1"/>
</dbReference>
<reference evidence="3 4" key="1">
    <citation type="submission" date="2021-09" db="EMBL/GenBank/DDBJ databases">
        <title>Genomic insights and catalytic innovation underlie evolution of tropane alkaloids biosynthesis.</title>
        <authorList>
            <person name="Wang Y.-J."/>
            <person name="Tian T."/>
            <person name="Huang J.-P."/>
            <person name="Huang S.-X."/>
        </authorList>
    </citation>
    <scope>NUCLEOTIDE SEQUENCE [LARGE SCALE GENOMIC DNA]</scope>
    <source>
        <strain evidence="3">KIB-2018</strain>
        <tissue evidence="3">Leaf</tissue>
    </source>
</reference>
<comment type="caution">
    <text evidence="3">The sequence shown here is derived from an EMBL/GenBank/DDBJ whole genome shotgun (WGS) entry which is preliminary data.</text>
</comment>
<dbReference type="EMBL" id="JAIWQS010000006">
    <property type="protein sequence ID" value="KAJ8762717.1"/>
    <property type="molecule type" value="Genomic_DNA"/>
</dbReference>
<feature type="region of interest" description="Disordered" evidence="1">
    <location>
        <begin position="62"/>
        <end position="179"/>
    </location>
</feature>
<accession>A0AAV8T7F3</accession>
<protein>
    <recommendedName>
        <fullName evidence="2">Brf1 TBP-binding domain-containing protein</fullName>
    </recommendedName>
</protein>
<feature type="compositionally biased region" description="Basic residues" evidence="1">
    <location>
        <begin position="64"/>
        <end position="74"/>
    </location>
</feature>
<dbReference type="AlphaFoldDB" id="A0AAV8T7F3"/>
<gene>
    <name evidence="3" type="ORF">K2173_012209</name>
</gene>
<dbReference type="Gene3D" id="1.20.5.650">
    <property type="entry name" value="Single helix bin"/>
    <property type="match status" value="1"/>
</dbReference>
<proteinExistence type="predicted"/>
<feature type="compositionally biased region" description="Basic and acidic residues" evidence="1">
    <location>
        <begin position="106"/>
        <end position="124"/>
    </location>
</feature>
<feature type="compositionally biased region" description="Basic and acidic residues" evidence="1">
    <location>
        <begin position="168"/>
        <end position="179"/>
    </location>
</feature>
<evidence type="ECO:0000256" key="1">
    <source>
        <dbReference type="SAM" id="MobiDB-lite"/>
    </source>
</evidence>
<evidence type="ECO:0000259" key="2">
    <source>
        <dbReference type="Pfam" id="PF07741"/>
    </source>
</evidence>
<dbReference type="InterPro" id="IPR011665">
    <property type="entry name" value="BRF1_TBP-bd_dom"/>
</dbReference>
<keyword evidence="4" id="KW-1185">Reference proteome</keyword>
<organism evidence="3 4">
    <name type="scientific">Erythroxylum novogranatense</name>
    <dbReference type="NCBI Taxonomy" id="1862640"/>
    <lineage>
        <taxon>Eukaryota</taxon>
        <taxon>Viridiplantae</taxon>
        <taxon>Streptophyta</taxon>
        <taxon>Embryophyta</taxon>
        <taxon>Tracheophyta</taxon>
        <taxon>Spermatophyta</taxon>
        <taxon>Magnoliopsida</taxon>
        <taxon>eudicotyledons</taxon>
        <taxon>Gunneridae</taxon>
        <taxon>Pentapetalae</taxon>
        <taxon>rosids</taxon>
        <taxon>fabids</taxon>
        <taxon>Malpighiales</taxon>
        <taxon>Erythroxylaceae</taxon>
        <taxon>Erythroxylum</taxon>
    </lineage>
</organism>
<dbReference type="Proteomes" id="UP001159364">
    <property type="component" value="Linkage Group LG06"/>
</dbReference>
<evidence type="ECO:0000313" key="3">
    <source>
        <dbReference type="EMBL" id="KAJ8762717.1"/>
    </source>
</evidence>